<sequence>MYSADYDLVDGLEPTERLKYDRGMAYQQPWPICVWLYEYLRV</sequence>
<gene>
    <name evidence="1" type="ORF">LIOOIKKA_00004</name>
</gene>
<dbReference type="AlphaFoldDB" id="A0A7G9Z1M8"/>
<proteinExistence type="predicted"/>
<name>A0A7G9Z1M8_9EURY</name>
<accession>A0A7G9Z1M8</accession>
<evidence type="ECO:0000313" key="1">
    <source>
        <dbReference type="EMBL" id="QNO54162.1"/>
    </source>
</evidence>
<organism evidence="1">
    <name type="scientific">Candidatus Methanophaga sp. ANME-1 ERB7</name>
    <dbReference type="NCBI Taxonomy" id="2759913"/>
    <lineage>
        <taxon>Archaea</taxon>
        <taxon>Methanobacteriati</taxon>
        <taxon>Methanobacteriota</taxon>
        <taxon>Stenosarchaea group</taxon>
        <taxon>Methanomicrobia</taxon>
        <taxon>Candidatus Methanophagales</taxon>
        <taxon>Candidatus Methanophagaceae</taxon>
        <taxon>Candidatus Methanophaga</taxon>
    </lineage>
</organism>
<dbReference type="EMBL" id="MT631565">
    <property type="protein sequence ID" value="QNO54162.1"/>
    <property type="molecule type" value="Genomic_DNA"/>
</dbReference>
<reference evidence="1" key="1">
    <citation type="submission" date="2020-06" db="EMBL/GenBank/DDBJ databases">
        <title>Unique genomic features of the anaerobic methanotrophic archaea.</title>
        <authorList>
            <person name="Chadwick G.L."/>
            <person name="Skennerton C.T."/>
            <person name="Laso-Perez R."/>
            <person name="Leu A.O."/>
            <person name="Speth D.R."/>
            <person name="Yu H."/>
            <person name="Morgan-Lang C."/>
            <person name="Hatzenpichler R."/>
            <person name="Goudeau D."/>
            <person name="Malmstrom R."/>
            <person name="Brazelton W.J."/>
            <person name="Woyke T."/>
            <person name="Hallam S.J."/>
            <person name="Tyson G.W."/>
            <person name="Wegener G."/>
            <person name="Boetius A."/>
            <person name="Orphan V."/>
        </authorList>
    </citation>
    <scope>NUCLEOTIDE SEQUENCE</scope>
</reference>
<protein>
    <submittedName>
        <fullName evidence="1">Uncharacterized protein</fullName>
    </submittedName>
</protein>